<dbReference type="AlphaFoldDB" id="A0A8C6QSQ7"/>
<evidence type="ECO:0000313" key="5">
    <source>
        <dbReference type="Proteomes" id="UP000694381"/>
    </source>
</evidence>
<dbReference type="GO" id="GO:0038023">
    <property type="term" value="F:signaling receptor activity"/>
    <property type="evidence" value="ECO:0007669"/>
    <property type="project" value="Ensembl"/>
</dbReference>
<protein>
    <submittedName>
        <fullName evidence="4">B and T lymphocyte associated</fullName>
    </submittedName>
</protein>
<feature type="signal peptide" evidence="2">
    <location>
        <begin position="1"/>
        <end position="29"/>
    </location>
</feature>
<dbReference type="Ensembl" id="ENSNGAT00000013560.1">
    <property type="protein sequence ID" value="ENSNGAP00000008066.1"/>
    <property type="gene ID" value="ENSNGAG00000011136.1"/>
</dbReference>
<keyword evidence="1" id="KW-1133">Transmembrane helix</keyword>
<proteinExistence type="predicted"/>
<dbReference type="InterPro" id="IPR007110">
    <property type="entry name" value="Ig-like_dom"/>
</dbReference>
<dbReference type="OMA" id="NVTWCKF"/>
<accession>A0A8C6QSQ7</accession>
<dbReference type="InterPro" id="IPR039257">
    <property type="entry name" value="BTLA"/>
</dbReference>
<dbReference type="Gene3D" id="2.60.40.10">
    <property type="entry name" value="Immunoglobulins"/>
    <property type="match status" value="1"/>
</dbReference>
<keyword evidence="1" id="KW-0812">Transmembrane</keyword>
<keyword evidence="2" id="KW-0732">Signal</keyword>
<dbReference type="GeneTree" id="ENSGT00390000017390"/>
<name>A0A8C6QSQ7_NANGA</name>
<dbReference type="PANTHER" id="PTHR37996">
    <property type="entry name" value="B- AND T-LYMPHOCYTE ATTENUATOR"/>
    <property type="match status" value="1"/>
</dbReference>
<gene>
    <name evidence="4" type="primary">Btla</name>
</gene>
<sequence>MRTLPAMVRAQGLFWELLLLHLGLRNILGEESCEIQLYIKRHSVFCVSAGKVFKIECPVKYCGHRPNVTWCKVSGQNCLPLGDRLHLHTSWEERQTVPVFILHFEPIRTIDNGSYSCSANFHSRVIKSHSIAIHVTEQTQNNSDYHLITLPNIPVTTNASGPPSVKETVGRPWLLYSLLPLGALPLLLLACFCLICFLKSHQEKEIKPPDSVGREINLVDTPVSSRKNPQELPSETGVYDNDPWFRIQEESEVYSNSQLEGNKQGIVYASLNHSVIGRNPRQARNVQEAPTEYASVRVRS</sequence>
<dbReference type="PANTHER" id="PTHR37996:SF1">
    <property type="entry name" value="B- AND T-LYMPHOCYTE ATTENUATOR"/>
    <property type="match status" value="1"/>
</dbReference>
<dbReference type="InterPro" id="IPR036179">
    <property type="entry name" value="Ig-like_dom_sf"/>
</dbReference>
<reference evidence="4" key="1">
    <citation type="submission" date="2025-08" db="UniProtKB">
        <authorList>
            <consortium name="Ensembl"/>
        </authorList>
    </citation>
    <scope>IDENTIFICATION</scope>
</reference>
<feature type="domain" description="Ig-like" evidence="3">
    <location>
        <begin position="47"/>
        <end position="132"/>
    </location>
</feature>
<dbReference type="InterPro" id="IPR003599">
    <property type="entry name" value="Ig_sub"/>
</dbReference>
<reference evidence="4" key="2">
    <citation type="submission" date="2025-09" db="UniProtKB">
        <authorList>
            <consortium name="Ensembl"/>
        </authorList>
    </citation>
    <scope>IDENTIFICATION</scope>
</reference>
<evidence type="ECO:0000259" key="3">
    <source>
        <dbReference type="PROSITE" id="PS50835"/>
    </source>
</evidence>
<dbReference type="GO" id="GO:0005886">
    <property type="term" value="C:plasma membrane"/>
    <property type="evidence" value="ECO:0007669"/>
    <property type="project" value="InterPro"/>
</dbReference>
<dbReference type="GO" id="GO:0002768">
    <property type="term" value="P:immune response-regulating cell surface receptor signaling pathway"/>
    <property type="evidence" value="ECO:0007669"/>
    <property type="project" value="InterPro"/>
</dbReference>
<dbReference type="SUPFAM" id="SSF48726">
    <property type="entry name" value="Immunoglobulin"/>
    <property type="match status" value="1"/>
</dbReference>
<evidence type="ECO:0000313" key="4">
    <source>
        <dbReference type="Ensembl" id="ENSNGAP00000008066.1"/>
    </source>
</evidence>
<dbReference type="GO" id="GO:0042130">
    <property type="term" value="P:negative regulation of T cell proliferation"/>
    <property type="evidence" value="ECO:0007669"/>
    <property type="project" value="Ensembl"/>
</dbReference>
<evidence type="ECO:0000256" key="2">
    <source>
        <dbReference type="SAM" id="SignalP"/>
    </source>
</evidence>
<dbReference type="SMART" id="SM00409">
    <property type="entry name" value="IG"/>
    <property type="match status" value="1"/>
</dbReference>
<keyword evidence="5" id="KW-1185">Reference proteome</keyword>
<keyword evidence="1" id="KW-0472">Membrane</keyword>
<organism evidence="4 5">
    <name type="scientific">Nannospalax galili</name>
    <name type="common">Northern Israeli blind subterranean mole rat</name>
    <name type="synonym">Spalax galili</name>
    <dbReference type="NCBI Taxonomy" id="1026970"/>
    <lineage>
        <taxon>Eukaryota</taxon>
        <taxon>Metazoa</taxon>
        <taxon>Chordata</taxon>
        <taxon>Craniata</taxon>
        <taxon>Vertebrata</taxon>
        <taxon>Euteleostomi</taxon>
        <taxon>Mammalia</taxon>
        <taxon>Eutheria</taxon>
        <taxon>Euarchontoglires</taxon>
        <taxon>Glires</taxon>
        <taxon>Rodentia</taxon>
        <taxon>Myomorpha</taxon>
        <taxon>Muroidea</taxon>
        <taxon>Spalacidae</taxon>
        <taxon>Spalacinae</taxon>
        <taxon>Nannospalax</taxon>
    </lineage>
</organism>
<dbReference type="PROSITE" id="PS50835">
    <property type="entry name" value="IG_LIKE"/>
    <property type="match status" value="1"/>
</dbReference>
<dbReference type="Proteomes" id="UP000694381">
    <property type="component" value="Unassembled WGS sequence"/>
</dbReference>
<feature type="chain" id="PRO_5034496511" evidence="2">
    <location>
        <begin position="30"/>
        <end position="300"/>
    </location>
</feature>
<feature type="transmembrane region" description="Helical" evidence="1">
    <location>
        <begin position="173"/>
        <end position="198"/>
    </location>
</feature>
<evidence type="ECO:0000256" key="1">
    <source>
        <dbReference type="SAM" id="Phobius"/>
    </source>
</evidence>
<dbReference type="InterPro" id="IPR013783">
    <property type="entry name" value="Ig-like_fold"/>
</dbReference>